<dbReference type="AlphaFoldDB" id="A0A6I4XHD1"/>
<comment type="caution">
    <text evidence="2">The sequence shown here is derived from an EMBL/GenBank/DDBJ whole genome shotgun (WGS) entry which is preliminary data.</text>
</comment>
<organism evidence="2 3">
    <name type="scientific">Enterococcus gallinarum</name>
    <dbReference type="NCBI Taxonomy" id="1353"/>
    <lineage>
        <taxon>Bacteria</taxon>
        <taxon>Bacillati</taxon>
        <taxon>Bacillota</taxon>
        <taxon>Bacilli</taxon>
        <taxon>Lactobacillales</taxon>
        <taxon>Enterococcaceae</taxon>
        <taxon>Enterococcus</taxon>
    </lineage>
</organism>
<dbReference type="EMBL" id="WVTI01000013">
    <property type="protein sequence ID" value="MXS26983.1"/>
    <property type="molecule type" value="Genomic_DNA"/>
</dbReference>
<evidence type="ECO:0000259" key="1">
    <source>
        <dbReference type="Pfam" id="PF00535"/>
    </source>
</evidence>
<protein>
    <submittedName>
        <fullName evidence="2">Glycosyltransferase</fullName>
    </submittedName>
</protein>
<dbReference type="CDD" id="cd00761">
    <property type="entry name" value="Glyco_tranf_GTA_type"/>
    <property type="match status" value="1"/>
</dbReference>
<sequence>MAKISIIIPMYNAERTIQFSLGSILNQDYQDYEVLVVDDGSTDGSRTIVEKMSDKFSGKISYYYQDNSGQSSARNLGLKLAQGQYICFLDSDDWFDKNYLKYLIEFIELNHLDVVECDFQVTQKMEYTSNVIKTDSYILSGINILENYLYKGIKIPNSSYSVCNKMFRKESIEDVFFSLEPFCEDYLFNFIILKNINLYGKLDYIGYNYYRNNKSSTQSPLKIQDKGMINNCRTVYNLALDTGNKTYISYARTRYYHSFFSLYLKALRYGYKEDAGDFLKELKKGMRSGLRFIINSKIPKKRIVILLFVFLSSNFIKLKKVGE</sequence>
<dbReference type="PANTHER" id="PTHR22916:SF3">
    <property type="entry name" value="UDP-GLCNAC:BETAGAL BETA-1,3-N-ACETYLGLUCOSAMINYLTRANSFERASE-LIKE PROTEIN 1"/>
    <property type="match status" value="1"/>
</dbReference>
<keyword evidence="2" id="KW-0808">Transferase</keyword>
<reference evidence="2 3" key="1">
    <citation type="submission" date="2019-04" db="EMBL/GenBank/DDBJ databases">
        <title>Step-wise assembly of the neonatal virome modulated by breast feeding.</title>
        <authorList>
            <person name="Liang G."/>
            <person name="Bushman F."/>
        </authorList>
    </citation>
    <scope>NUCLEOTIDE SEQUENCE [LARGE SCALE GENOMIC DNA]</scope>
    <source>
        <strain evidence="2 3">E3404</strain>
    </source>
</reference>
<accession>A0A6I4XHD1</accession>
<dbReference type="RefSeq" id="WP_148408026.1">
    <property type="nucleotide sequence ID" value="NZ_BTSN01000001.1"/>
</dbReference>
<gene>
    <name evidence="2" type="ORF">GTI89_13065</name>
</gene>
<feature type="domain" description="Glycosyltransferase 2-like" evidence="1">
    <location>
        <begin position="5"/>
        <end position="176"/>
    </location>
</feature>
<evidence type="ECO:0000313" key="2">
    <source>
        <dbReference type="EMBL" id="MXS26983.1"/>
    </source>
</evidence>
<dbReference type="Gene3D" id="3.90.550.10">
    <property type="entry name" value="Spore Coat Polysaccharide Biosynthesis Protein SpsA, Chain A"/>
    <property type="match status" value="1"/>
</dbReference>
<dbReference type="InterPro" id="IPR001173">
    <property type="entry name" value="Glyco_trans_2-like"/>
</dbReference>
<name>A0A6I4XHD1_ENTGA</name>
<dbReference type="SUPFAM" id="SSF53448">
    <property type="entry name" value="Nucleotide-diphospho-sugar transferases"/>
    <property type="match status" value="1"/>
</dbReference>
<dbReference type="Pfam" id="PF00535">
    <property type="entry name" value="Glycos_transf_2"/>
    <property type="match status" value="1"/>
</dbReference>
<dbReference type="GO" id="GO:0016758">
    <property type="term" value="F:hexosyltransferase activity"/>
    <property type="evidence" value="ECO:0007669"/>
    <property type="project" value="UniProtKB-ARBA"/>
</dbReference>
<evidence type="ECO:0000313" key="3">
    <source>
        <dbReference type="Proteomes" id="UP000439965"/>
    </source>
</evidence>
<dbReference type="InterPro" id="IPR029044">
    <property type="entry name" value="Nucleotide-diphossugar_trans"/>
</dbReference>
<dbReference type="Proteomes" id="UP000439965">
    <property type="component" value="Unassembled WGS sequence"/>
</dbReference>
<proteinExistence type="predicted"/>
<dbReference type="PANTHER" id="PTHR22916">
    <property type="entry name" value="GLYCOSYLTRANSFERASE"/>
    <property type="match status" value="1"/>
</dbReference>